<dbReference type="PANTHER" id="PTHR34575">
    <property type="entry name" value="PROTEIN PAM68, CHLOROPLASTIC"/>
    <property type="match status" value="1"/>
</dbReference>
<evidence type="ECO:0000256" key="2">
    <source>
        <dbReference type="SAM" id="Phobius"/>
    </source>
</evidence>
<dbReference type="InterPro" id="IPR021855">
    <property type="entry name" value="PAM68-like"/>
</dbReference>
<dbReference type="Pfam" id="PF11947">
    <property type="entry name" value="DUF3464"/>
    <property type="match status" value="1"/>
</dbReference>
<dbReference type="AlphaFoldDB" id="U7QNH2"/>
<dbReference type="OrthoDB" id="467509at2"/>
<keyword evidence="2" id="KW-0812">Transmembrane</keyword>
<dbReference type="PANTHER" id="PTHR34575:SF1">
    <property type="entry name" value="PROTEIN PAM68, CHLOROPLASTIC"/>
    <property type="match status" value="1"/>
</dbReference>
<evidence type="ECO:0000313" key="3">
    <source>
        <dbReference type="EMBL" id="ERT08837.1"/>
    </source>
</evidence>
<feature type="transmembrane region" description="Helical" evidence="2">
    <location>
        <begin position="79"/>
        <end position="100"/>
    </location>
</feature>
<organism evidence="3 4">
    <name type="scientific">Lyngbya aestuarii BL J</name>
    <dbReference type="NCBI Taxonomy" id="1348334"/>
    <lineage>
        <taxon>Bacteria</taxon>
        <taxon>Bacillati</taxon>
        <taxon>Cyanobacteriota</taxon>
        <taxon>Cyanophyceae</taxon>
        <taxon>Oscillatoriophycideae</taxon>
        <taxon>Oscillatoriales</taxon>
        <taxon>Microcoleaceae</taxon>
        <taxon>Lyngbya</taxon>
    </lineage>
</organism>
<dbReference type="RefSeq" id="WP_023064930.1">
    <property type="nucleotide sequence ID" value="NZ_AUZM01000007.1"/>
</dbReference>
<comment type="caution">
    <text evidence="3">The sequence shown here is derived from an EMBL/GenBank/DDBJ whole genome shotgun (WGS) entry which is preliminary data.</text>
</comment>
<feature type="transmembrane region" description="Helical" evidence="2">
    <location>
        <begin position="112"/>
        <end position="132"/>
    </location>
</feature>
<dbReference type="PATRIC" id="fig|1348334.3.peg.1180"/>
<dbReference type="Proteomes" id="UP000017127">
    <property type="component" value="Unassembled WGS sequence"/>
</dbReference>
<reference evidence="3 4" key="1">
    <citation type="journal article" date="2013" name="Front. Microbiol.">
        <title>Comparative genomic analyses of the cyanobacterium, Lyngbya aestuarii BL J, a powerful hydrogen producer.</title>
        <authorList>
            <person name="Kothari A."/>
            <person name="Vaughn M."/>
            <person name="Garcia-Pichel F."/>
        </authorList>
    </citation>
    <scope>NUCLEOTIDE SEQUENCE [LARGE SCALE GENOMIC DNA]</scope>
    <source>
        <strain evidence="3 4">BL J</strain>
    </source>
</reference>
<sequence>MSSERPRQPLPFEPAKSRKKASKAQSQSAEPETTDKPPVRATRKTREKTSAQPAPKRSTQREETAIPEVVSQRMLSRMAILSGVPLFMAISIFVGSYFIIVNEVFILPNTAVFLASLGCFGLSVLGLSYGIFSTSWDEDQTGSLVGWQEFKLNLGRTVQAWKDARRESRAKIKN</sequence>
<name>U7QNH2_9CYAN</name>
<proteinExistence type="predicted"/>
<protein>
    <recommendedName>
        <fullName evidence="5">DUF3464 family protein</fullName>
    </recommendedName>
</protein>
<gene>
    <name evidence="3" type="ORF">M595_1205</name>
</gene>
<dbReference type="EMBL" id="AUZM01000007">
    <property type="protein sequence ID" value="ERT08837.1"/>
    <property type="molecule type" value="Genomic_DNA"/>
</dbReference>
<feature type="region of interest" description="Disordered" evidence="1">
    <location>
        <begin position="1"/>
        <end position="65"/>
    </location>
</feature>
<evidence type="ECO:0000256" key="1">
    <source>
        <dbReference type="SAM" id="MobiDB-lite"/>
    </source>
</evidence>
<keyword evidence="4" id="KW-1185">Reference proteome</keyword>
<evidence type="ECO:0000313" key="4">
    <source>
        <dbReference type="Proteomes" id="UP000017127"/>
    </source>
</evidence>
<keyword evidence="2" id="KW-0472">Membrane</keyword>
<evidence type="ECO:0008006" key="5">
    <source>
        <dbReference type="Google" id="ProtNLM"/>
    </source>
</evidence>
<keyword evidence="2" id="KW-1133">Transmembrane helix</keyword>
<accession>U7QNH2</accession>